<sequence length="133" mass="14878">MNPQQVYKYSIFSIVILFITFSLGLTRALIDNGDLKTNMSEEVLIMHLIFAVVTGGLALYLYILAYRTGLLFPKFIALSNLTSIVIAGLSGLGYLLTTNDDFTRVMLYGFEVSLALTSMLVGYLYCFMRVCSR</sequence>
<dbReference type="AlphaFoldDB" id="A0AAT9GMP0"/>
<dbReference type="RefSeq" id="WP_369610408.1">
    <property type="nucleotide sequence ID" value="NZ_AP031322.1"/>
</dbReference>
<feature type="transmembrane region" description="Helical" evidence="1">
    <location>
        <begin position="45"/>
        <end position="63"/>
    </location>
</feature>
<dbReference type="EMBL" id="AP031322">
    <property type="protein sequence ID" value="BFH72159.1"/>
    <property type="molecule type" value="Genomic_DNA"/>
</dbReference>
<proteinExistence type="predicted"/>
<organism evidence="2">
    <name type="scientific">Sulfurisphaera javensis</name>
    <dbReference type="NCBI Taxonomy" id="2049879"/>
    <lineage>
        <taxon>Archaea</taxon>
        <taxon>Thermoproteota</taxon>
        <taxon>Thermoprotei</taxon>
        <taxon>Sulfolobales</taxon>
        <taxon>Sulfolobaceae</taxon>
        <taxon>Sulfurisphaera</taxon>
    </lineage>
</organism>
<name>A0AAT9GMP0_9CREN</name>
<keyword evidence="1" id="KW-1133">Transmembrane helix</keyword>
<evidence type="ECO:0000313" key="2">
    <source>
        <dbReference type="EMBL" id="BFH72159.1"/>
    </source>
</evidence>
<dbReference type="GeneID" id="92353036"/>
<reference evidence="2" key="1">
    <citation type="submission" date="2024-03" db="EMBL/GenBank/DDBJ databases">
        <title>Complete genome sequence of Sulfurisphaera javensis strain KD-1.</title>
        <authorList>
            <person name="Sakai H."/>
            <person name="Nur N."/>
            <person name="Suwanto A."/>
            <person name="Kurosawa N."/>
        </authorList>
    </citation>
    <scope>NUCLEOTIDE SEQUENCE</scope>
    <source>
        <strain evidence="2">KD-1</strain>
    </source>
</reference>
<evidence type="ECO:0000256" key="1">
    <source>
        <dbReference type="SAM" id="Phobius"/>
    </source>
</evidence>
<feature type="transmembrane region" description="Helical" evidence="1">
    <location>
        <begin position="75"/>
        <end position="96"/>
    </location>
</feature>
<feature type="transmembrane region" description="Helical" evidence="1">
    <location>
        <begin position="108"/>
        <end position="128"/>
    </location>
</feature>
<keyword evidence="1" id="KW-0812">Transmembrane</keyword>
<keyword evidence="1" id="KW-0472">Membrane</keyword>
<dbReference type="KEGG" id="sjv:SJAV_01030"/>
<gene>
    <name evidence="2" type="ORF">SJAV_01030</name>
</gene>
<accession>A0AAT9GMP0</accession>
<protein>
    <submittedName>
        <fullName evidence="2">Uncharacterized protein</fullName>
    </submittedName>
</protein>
<feature type="transmembrane region" description="Helical" evidence="1">
    <location>
        <begin position="7"/>
        <end position="25"/>
    </location>
</feature>